<reference evidence="1 2" key="1">
    <citation type="submission" date="2019-12" db="EMBL/GenBank/DDBJ databases">
        <title>Spirosoma sp. HMF4905 genome sequencing and assembly.</title>
        <authorList>
            <person name="Kang H."/>
            <person name="Cha I."/>
            <person name="Kim H."/>
            <person name="Joh K."/>
        </authorList>
    </citation>
    <scope>NUCLEOTIDE SEQUENCE [LARGE SCALE GENOMIC DNA]</scope>
    <source>
        <strain evidence="1 2">HMF4905</strain>
    </source>
</reference>
<evidence type="ECO:0000313" key="2">
    <source>
        <dbReference type="Proteomes" id="UP000436006"/>
    </source>
</evidence>
<dbReference type="AlphaFoldDB" id="A0A7K1SQJ6"/>
<comment type="caution">
    <text evidence="1">The sequence shown here is derived from an EMBL/GenBank/DDBJ whole genome shotgun (WGS) entry which is preliminary data.</text>
</comment>
<evidence type="ECO:0000313" key="1">
    <source>
        <dbReference type="EMBL" id="MVM36078.1"/>
    </source>
</evidence>
<accession>A0A7K1SQJ6</accession>
<dbReference type="RefSeq" id="WP_157590876.1">
    <property type="nucleotide sequence ID" value="NZ_WPIN01000030.1"/>
</dbReference>
<keyword evidence="2" id="KW-1185">Reference proteome</keyword>
<sequence>MNERIITMSDHCGWGNSIFWTDYSQRKLSGFMMSKPVVGDIIRANMESGKVARFRVDSVEDVRDPRDMFFVKVSDLGYE</sequence>
<dbReference type="Proteomes" id="UP000436006">
    <property type="component" value="Unassembled WGS sequence"/>
</dbReference>
<gene>
    <name evidence="1" type="ORF">GO755_39055</name>
</gene>
<organism evidence="1 2">
    <name type="scientific">Spirosoma arboris</name>
    <dbReference type="NCBI Taxonomy" id="2682092"/>
    <lineage>
        <taxon>Bacteria</taxon>
        <taxon>Pseudomonadati</taxon>
        <taxon>Bacteroidota</taxon>
        <taxon>Cytophagia</taxon>
        <taxon>Cytophagales</taxon>
        <taxon>Cytophagaceae</taxon>
        <taxon>Spirosoma</taxon>
    </lineage>
</organism>
<protein>
    <submittedName>
        <fullName evidence="1">Uncharacterized protein</fullName>
    </submittedName>
</protein>
<proteinExistence type="predicted"/>
<name>A0A7K1SQJ6_9BACT</name>
<dbReference type="EMBL" id="WPIN01000030">
    <property type="protein sequence ID" value="MVM36078.1"/>
    <property type="molecule type" value="Genomic_DNA"/>
</dbReference>